<keyword evidence="1" id="KW-0175">Coiled coil</keyword>
<evidence type="ECO:0000313" key="3">
    <source>
        <dbReference type="Proteomes" id="UP000467840"/>
    </source>
</evidence>
<accession>A0A6A6MEF9</accession>
<proteinExistence type="predicted"/>
<gene>
    <name evidence="2" type="ORF">GH714_007979</name>
</gene>
<dbReference type="Gene3D" id="3.40.30.10">
    <property type="entry name" value="Glutaredoxin"/>
    <property type="match status" value="1"/>
</dbReference>
<dbReference type="AlphaFoldDB" id="A0A6A6MEF9"/>
<protein>
    <submittedName>
        <fullName evidence="2">Uncharacterized protein</fullName>
    </submittedName>
</protein>
<dbReference type="EMBL" id="JAAGAX010000006">
    <property type="protein sequence ID" value="KAF2310359.1"/>
    <property type="molecule type" value="Genomic_DNA"/>
</dbReference>
<dbReference type="CDD" id="cd02980">
    <property type="entry name" value="TRX_Fd_family"/>
    <property type="match status" value="1"/>
</dbReference>
<evidence type="ECO:0000256" key="1">
    <source>
        <dbReference type="SAM" id="Coils"/>
    </source>
</evidence>
<sequence length="338" mass="37065">MEVSGFALRQPSCFPFGADVGTCNAQSSSRPSFCGVSLKPRKACRVLNSLEFIDNGHLQHYHGGGNKMEKKSVKKKLKLLKGLYKDLSVFSRLGVDDALVDQGQAELLSEAAQGLMKQLQELRAKEKELKRKRKEEKAKLKAKRIDCESSTSESSDSECGELIDMSHLRSEAFPVAQPMLADFQQQEVTSTLTILPAQKLKAIGASPNLEKEWCVQPSVCCDDRNSSAKRIEVCMGNKCKKAGGAALLEELERVVGVEGAVVGCKCMGKCRDGPNVMVRNSIDERNMGDSVRTPANPLCIGVGLEDVGVIVAHFCGRINIWGWPMHLILKGVRFRLVL</sequence>
<feature type="coiled-coil region" evidence="1">
    <location>
        <begin position="105"/>
        <end position="146"/>
    </location>
</feature>
<dbReference type="Proteomes" id="UP000467840">
    <property type="component" value="Chromosome 14"/>
</dbReference>
<evidence type="ECO:0000313" key="2">
    <source>
        <dbReference type="EMBL" id="KAF2310359.1"/>
    </source>
</evidence>
<organism evidence="2 3">
    <name type="scientific">Hevea brasiliensis</name>
    <name type="common">Para rubber tree</name>
    <name type="synonym">Siphonia brasiliensis</name>
    <dbReference type="NCBI Taxonomy" id="3981"/>
    <lineage>
        <taxon>Eukaryota</taxon>
        <taxon>Viridiplantae</taxon>
        <taxon>Streptophyta</taxon>
        <taxon>Embryophyta</taxon>
        <taxon>Tracheophyta</taxon>
        <taxon>Spermatophyta</taxon>
        <taxon>Magnoliopsida</taxon>
        <taxon>eudicotyledons</taxon>
        <taxon>Gunneridae</taxon>
        <taxon>Pentapetalae</taxon>
        <taxon>rosids</taxon>
        <taxon>fabids</taxon>
        <taxon>Malpighiales</taxon>
        <taxon>Euphorbiaceae</taxon>
        <taxon>Crotonoideae</taxon>
        <taxon>Micrandreae</taxon>
        <taxon>Hevea</taxon>
    </lineage>
</organism>
<keyword evidence="3" id="KW-1185">Reference proteome</keyword>
<comment type="caution">
    <text evidence="2">The sequence shown here is derived from an EMBL/GenBank/DDBJ whole genome shotgun (WGS) entry which is preliminary data.</text>
</comment>
<reference evidence="2 3" key="1">
    <citation type="journal article" date="2020" name="Mol. Plant">
        <title>The Chromosome-Based Rubber Tree Genome Provides New Insights into Spurge Genome Evolution and Rubber Biosynthesis.</title>
        <authorList>
            <person name="Liu J."/>
            <person name="Shi C."/>
            <person name="Shi C.C."/>
            <person name="Li W."/>
            <person name="Zhang Q.J."/>
            <person name="Zhang Y."/>
            <person name="Li K."/>
            <person name="Lu H.F."/>
            <person name="Shi C."/>
            <person name="Zhu S.T."/>
            <person name="Xiao Z.Y."/>
            <person name="Nan H."/>
            <person name="Yue Y."/>
            <person name="Zhu X.G."/>
            <person name="Wu Y."/>
            <person name="Hong X.N."/>
            <person name="Fan G.Y."/>
            <person name="Tong Y."/>
            <person name="Zhang D."/>
            <person name="Mao C.L."/>
            <person name="Liu Y.L."/>
            <person name="Hao S.J."/>
            <person name="Liu W.Q."/>
            <person name="Lv M.Q."/>
            <person name="Zhang H.B."/>
            <person name="Liu Y."/>
            <person name="Hu-Tang G.R."/>
            <person name="Wang J.P."/>
            <person name="Wang J.H."/>
            <person name="Sun Y.H."/>
            <person name="Ni S.B."/>
            <person name="Chen W.B."/>
            <person name="Zhang X.C."/>
            <person name="Jiao Y.N."/>
            <person name="Eichler E.E."/>
            <person name="Li G.H."/>
            <person name="Liu X."/>
            <person name="Gao L.Z."/>
        </authorList>
    </citation>
    <scope>NUCLEOTIDE SEQUENCE [LARGE SCALE GENOMIC DNA]</scope>
    <source>
        <strain evidence="3">cv. GT1</strain>
        <tissue evidence="2">Leaf</tissue>
    </source>
</reference>
<name>A0A6A6MEF9_HEVBR</name>
<dbReference type="InterPro" id="IPR036249">
    <property type="entry name" value="Thioredoxin-like_sf"/>
</dbReference>
<dbReference type="SUPFAM" id="SSF52833">
    <property type="entry name" value="Thioredoxin-like"/>
    <property type="match status" value="1"/>
</dbReference>